<evidence type="ECO:0000313" key="1">
    <source>
        <dbReference type="EMBL" id="GMM44989.1"/>
    </source>
</evidence>
<evidence type="ECO:0000313" key="2">
    <source>
        <dbReference type="Proteomes" id="UP001378960"/>
    </source>
</evidence>
<dbReference type="EMBL" id="BTGB01000001">
    <property type="protein sequence ID" value="GMM44989.1"/>
    <property type="molecule type" value="Genomic_DNA"/>
</dbReference>
<sequence>MIAHAGMMTNKHGEQLQSLIRQSNKDLIGSIKKNVKKSKIIAGMVIDSTSSLKEIQTKWNNMLQMMTALSKNHKKTQKSMNAMLGKLRQRGKLCFRLVLW</sequence>
<dbReference type="AlphaFoldDB" id="A0AAV5R2V9"/>
<name>A0AAV5R2V9_PICKL</name>
<organism evidence="1 2">
    <name type="scientific">Pichia kluyveri</name>
    <name type="common">Yeast</name>
    <dbReference type="NCBI Taxonomy" id="36015"/>
    <lineage>
        <taxon>Eukaryota</taxon>
        <taxon>Fungi</taxon>
        <taxon>Dikarya</taxon>
        <taxon>Ascomycota</taxon>
        <taxon>Saccharomycotina</taxon>
        <taxon>Pichiomycetes</taxon>
        <taxon>Pichiales</taxon>
        <taxon>Pichiaceae</taxon>
        <taxon>Pichia</taxon>
    </lineage>
</organism>
<gene>
    <name evidence="1" type="ORF">DAPK24_015640</name>
</gene>
<comment type="caution">
    <text evidence="1">The sequence shown here is derived from an EMBL/GenBank/DDBJ whole genome shotgun (WGS) entry which is preliminary data.</text>
</comment>
<dbReference type="Proteomes" id="UP001378960">
    <property type="component" value="Unassembled WGS sequence"/>
</dbReference>
<reference evidence="1 2" key="1">
    <citation type="journal article" date="2023" name="Elife">
        <title>Identification of key yeast species and microbe-microbe interactions impacting larval growth of Drosophila in the wild.</title>
        <authorList>
            <person name="Mure A."/>
            <person name="Sugiura Y."/>
            <person name="Maeda R."/>
            <person name="Honda K."/>
            <person name="Sakurai N."/>
            <person name="Takahashi Y."/>
            <person name="Watada M."/>
            <person name="Katoh T."/>
            <person name="Gotoh A."/>
            <person name="Gotoh Y."/>
            <person name="Taniguchi I."/>
            <person name="Nakamura K."/>
            <person name="Hayashi T."/>
            <person name="Katayama T."/>
            <person name="Uemura T."/>
            <person name="Hattori Y."/>
        </authorList>
    </citation>
    <scope>NUCLEOTIDE SEQUENCE [LARGE SCALE GENOMIC DNA]</scope>
    <source>
        <strain evidence="1 2">PK-24</strain>
    </source>
</reference>
<proteinExistence type="predicted"/>
<keyword evidence="2" id="KW-1185">Reference proteome</keyword>
<protein>
    <submittedName>
        <fullName evidence="1">Uncharacterized protein</fullName>
    </submittedName>
</protein>
<accession>A0AAV5R2V9</accession>